<sequence length="172" mass="19467">MAFQIDLHSIYPEYYEWFTGNRYAYEKAVDTISKVTDTGVPVRIACNVTPKNVDHMFEIAETAHKLGATSIAFGPIAPLGRAKVNKNLILSMDSFKKFVSNMNKLINVYGKDFITTLESRPNAINCGAGWNSLTISPNFDVKICQMASVYIENLRRYGYSYRNFLIENSDLL</sequence>
<name>A5IMQ1_THEP1</name>
<reference evidence="1 2" key="2">
    <citation type="journal article" date="2009" name="Proc. Natl. Acad. Sci. U.S.A.">
        <title>On the chimeric nature, thermophilic origin, and phylogenetic placement of the Thermotogales.</title>
        <authorList>
            <person name="Zhaxybayeva O."/>
            <person name="Swithers K.S."/>
            <person name="Lapierre P."/>
            <person name="Fournier G.P."/>
            <person name="Bickhart D.M."/>
            <person name="DeBoy R.T."/>
            <person name="Nelson K.E."/>
            <person name="Nesbo C.L."/>
            <person name="Doolittle W.F."/>
            <person name="Gogarten J.P."/>
            <person name="Noll K.M."/>
        </authorList>
    </citation>
    <scope>NUCLEOTIDE SEQUENCE [LARGE SCALE GENOMIC DNA]</scope>
    <source>
        <strain evidence="2">ATCC BAA-488 / DSM 13995 / JCM 10881 / RKU-1</strain>
    </source>
</reference>
<dbReference type="InterPro" id="IPR050377">
    <property type="entry name" value="Radical_SAM_PqqE_MftC-like"/>
</dbReference>
<dbReference type="AlphaFoldDB" id="A5IMQ1"/>
<dbReference type="PANTHER" id="PTHR11228">
    <property type="entry name" value="RADICAL SAM DOMAIN PROTEIN"/>
    <property type="match status" value="1"/>
</dbReference>
<dbReference type="KEGG" id="tpt:Tpet_1461"/>
<dbReference type="Gene3D" id="3.20.20.70">
    <property type="entry name" value="Aldolase class I"/>
    <property type="match status" value="1"/>
</dbReference>
<protein>
    <submittedName>
        <fullName evidence="1">Fe-S oxidoreductase-like protein</fullName>
    </submittedName>
</protein>
<dbReference type="STRING" id="390874.Tpet_1461"/>
<organism evidence="1 2">
    <name type="scientific">Thermotoga petrophila (strain ATCC BAA-488 / DSM 13995 / JCM 10881 / RKU-1)</name>
    <dbReference type="NCBI Taxonomy" id="390874"/>
    <lineage>
        <taxon>Bacteria</taxon>
        <taxon>Thermotogati</taxon>
        <taxon>Thermotogota</taxon>
        <taxon>Thermotogae</taxon>
        <taxon>Thermotogales</taxon>
        <taxon>Thermotogaceae</taxon>
        <taxon>Thermotoga</taxon>
    </lineage>
</organism>
<dbReference type="Proteomes" id="UP000006558">
    <property type="component" value="Chromosome"/>
</dbReference>
<dbReference type="SUPFAM" id="SSF102114">
    <property type="entry name" value="Radical SAM enzymes"/>
    <property type="match status" value="1"/>
</dbReference>
<dbReference type="InterPro" id="IPR058240">
    <property type="entry name" value="rSAM_sf"/>
</dbReference>
<dbReference type="eggNOG" id="COG0535">
    <property type="taxonomic scope" value="Bacteria"/>
</dbReference>
<gene>
    <name evidence="1" type="ordered locus">Tpet_1461</name>
</gene>
<proteinExistence type="predicted"/>
<evidence type="ECO:0000313" key="2">
    <source>
        <dbReference type="Proteomes" id="UP000006558"/>
    </source>
</evidence>
<dbReference type="EMBL" id="CP000702">
    <property type="protein sequence ID" value="ABQ47474.1"/>
    <property type="molecule type" value="Genomic_DNA"/>
</dbReference>
<dbReference type="HOGENOM" id="CLU_1554575_0_0_0"/>
<evidence type="ECO:0000313" key="1">
    <source>
        <dbReference type="EMBL" id="ABQ47474.1"/>
    </source>
</evidence>
<dbReference type="PANTHER" id="PTHR11228:SF7">
    <property type="entry name" value="PQQA PEPTIDE CYCLASE"/>
    <property type="match status" value="1"/>
</dbReference>
<accession>A5IMQ1</accession>
<dbReference type="InterPro" id="IPR013785">
    <property type="entry name" value="Aldolase_TIM"/>
</dbReference>
<reference evidence="2" key="1">
    <citation type="submission" date="2007-05" db="EMBL/GenBank/DDBJ databases">
        <title>Complete sequence of Thermotoga petrophila RKU-1.</title>
        <authorList>
            <consortium name="US DOE Joint Genome Institute"/>
            <person name="Copeland A."/>
            <person name="Lucas S."/>
            <person name="Lapidus A."/>
            <person name="Barry K."/>
            <person name="Glavina del Rio T."/>
            <person name="Dalin E."/>
            <person name="Tice H."/>
            <person name="Pitluck S."/>
            <person name="Sims D."/>
            <person name="Brettin T."/>
            <person name="Bruce D."/>
            <person name="Detter J.C."/>
            <person name="Han C."/>
            <person name="Tapia R."/>
            <person name="Schmutz J."/>
            <person name="Larimer F."/>
            <person name="Land M."/>
            <person name="Hauser L."/>
            <person name="Kyrpides N."/>
            <person name="Mikhailova N."/>
            <person name="Nelson K."/>
            <person name="Gogarten J.P."/>
            <person name="Noll K."/>
            <person name="Richardson P."/>
        </authorList>
    </citation>
    <scope>NUCLEOTIDE SEQUENCE [LARGE SCALE GENOMIC DNA]</scope>
    <source>
        <strain evidence="2">ATCC BAA-488 / DSM 13995 / JCM 10881 / RKU-1</strain>
    </source>
</reference>